<dbReference type="InterPro" id="IPR050187">
    <property type="entry name" value="Lipid_Phosphate_FormReg"/>
</dbReference>
<keyword evidence="12" id="KW-1185">Reference proteome</keyword>
<dbReference type="Proteomes" id="UP000296883">
    <property type="component" value="Chromosome"/>
</dbReference>
<evidence type="ECO:0000256" key="3">
    <source>
        <dbReference type="ARBA" id="ARBA00022679"/>
    </source>
</evidence>
<evidence type="ECO:0000256" key="1">
    <source>
        <dbReference type="ARBA" id="ARBA00001946"/>
    </source>
</evidence>
<dbReference type="AlphaFoldDB" id="A0AAJ5EFV2"/>
<evidence type="ECO:0000256" key="8">
    <source>
        <dbReference type="ARBA" id="ARBA00023264"/>
    </source>
</evidence>
<proteinExistence type="inferred from homology"/>
<dbReference type="Pfam" id="PF00781">
    <property type="entry name" value="DAGK_cat"/>
    <property type="match status" value="1"/>
</dbReference>
<dbReference type="Proteomes" id="UP000297725">
    <property type="component" value="Unassembled WGS sequence"/>
</dbReference>
<dbReference type="Pfam" id="PF19279">
    <property type="entry name" value="YegS_C"/>
    <property type="match status" value="1"/>
</dbReference>
<keyword evidence="3" id="KW-0808">Transferase</keyword>
<keyword evidence="6" id="KW-0067">ATP-binding</keyword>
<dbReference type="PROSITE" id="PS50146">
    <property type="entry name" value="DAGK"/>
    <property type="match status" value="1"/>
</dbReference>
<dbReference type="GO" id="GO:0005524">
    <property type="term" value="F:ATP binding"/>
    <property type="evidence" value="ECO:0007669"/>
    <property type="project" value="UniProtKB-KW"/>
</dbReference>
<evidence type="ECO:0000259" key="9">
    <source>
        <dbReference type="PROSITE" id="PS50146"/>
    </source>
</evidence>
<dbReference type="EMBL" id="SRHU01000023">
    <property type="protein sequence ID" value="TFZ40973.1"/>
    <property type="molecule type" value="Genomic_DNA"/>
</dbReference>
<dbReference type="PANTHER" id="PTHR12358:SF54">
    <property type="entry name" value="SPHINGOSINE KINASE RELATED PROTEIN"/>
    <property type="match status" value="1"/>
</dbReference>
<name>A0AAJ5EFV2_9ENTE</name>
<organism evidence="11 13">
    <name type="scientific">Vagococcus xieshaowenii</name>
    <dbReference type="NCBI Taxonomy" id="2562451"/>
    <lineage>
        <taxon>Bacteria</taxon>
        <taxon>Bacillati</taxon>
        <taxon>Bacillota</taxon>
        <taxon>Bacilli</taxon>
        <taxon>Lactobacillales</taxon>
        <taxon>Enterococcaceae</taxon>
        <taxon>Vagococcus</taxon>
    </lineage>
</organism>
<keyword evidence="7" id="KW-0444">Lipid biosynthesis</keyword>
<sequence length="338" mass="37490">MTSFLLFSNNIDHERNIMQSLHLHIIANENAGSGNGTQILLDVKKHLITHQIPFTIHLSEYAGHAITLTETLAKTTLRTWQENDGTNHESYPLLVALGGDGTVFEIQNGLANYPTIPFAYIPSGSGNDFARSANISREPIEALKQLLNATSPSSFYSLKYDEQTTKESFIISNNLGIGLDASVVAKTNESKNKTTLNKLKLGSLAYLFSMIGLLFKQKGFKLTVNDGQTTKQFNNAYLVTNSKHPYFGGGVKILPNASIEEPELELIVVEKISYLKIARLLAKLAKGTHTSSPYVTIFRSKTMHLMTKSRQYGQMNGEVIEPRAFNAILSTVEHLIWK</sequence>
<keyword evidence="8" id="KW-1208">Phospholipid metabolism</keyword>
<feature type="domain" description="DAGKc" evidence="9">
    <location>
        <begin position="18"/>
        <end position="163"/>
    </location>
</feature>
<dbReference type="GO" id="GO:0008654">
    <property type="term" value="P:phospholipid biosynthetic process"/>
    <property type="evidence" value="ECO:0007669"/>
    <property type="project" value="UniProtKB-KW"/>
</dbReference>
<dbReference type="EMBL" id="CP038865">
    <property type="protein sequence ID" value="QCA29051.1"/>
    <property type="molecule type" value="Genomic_DNA"/>
</dbReference>
<dbReference type="NCBIfam" id="TIGR00147">
    <property type="entry name" value="YegS/Rv2252/BmrU family lipid kinase"/>
    <property type="match status" value="1"/>
</dbReference>
<reference evidence="10 12" key="2">
    <citation type="journal article" date="2020" name="Int. J. Syst. Evol. Microbiol.">
        <title>Vagococcus xieshaowenii sp. nov., isolated from snow finch (Montifringilla taczanowskii) cloacal content.</title>
        <authorList>
            <person name="Ge Y."/>
            <person name="Yang J."/>
            <person name="Lai X.H."/>
            <person name="Zhang G."/>
            <person name="Jin D."/>
            <person name="Lu S."/>
            <person name="Wang B."/>
            <person name="Huang Y."/>
            <person name="Huang Y."/>
            <person name="Ren Z."/>
            <person name="Zhang X."/>
            <person name="Xu J."/>
        </authorList>
    </citation>
    <scope>NUCLEOTIDE SEQUENCE [LARGE SCALE GENOMIC DNA]</scope>
    <source>
        <strain evidence="10">Personal::cf-49</strain>
        <strain evidence="12">personal::cf-49</strain>
    </source>
</reference>
<protein>
    <submittedName>
        <fullName evidence="11">Diacylglycerol kinase family lipid kinase</fullName>
    </submittedName>
</protein>
<accession>A0AAJ5EFV2</accession>
<evidence type="ECO:0000313" key="11">
    <source>
        <dbReference type="EMBL" id="TFZ40973.1"/>
    </source>
</evidence>
<gene>
    <name evidence="11" type="ORF">E4031_06210</name>
    <name evidence="10" type="ORF">E4Z98_06885</name>
</gene>
<keyword evidence="5 11" id="KW-0418">Kinase</keyword>
<dbReference type="GO" id="GO:0016301">
    <property type="term" value="F:kinase activity"/>
    <property type="evidence" value="ECO:0007669"/>
    <property type="project" value="UniProtKB-KW"/>
</dbReference>
<dbReference type="InterPro" id="IPR016064">
    <property type="entry name" value="NAD/diacylglycerol_kinase_sf"/>
</dbReference>
<dbReference type="Gene3D" id="3.40.50.10330">
    <property type="entry name" value="Probable inorganic polyphosphate/atp-NAD kinase, domain 1"/>
    <property type="match status" value="1"/>
</dbReference>
<evidence type="ECO:0000313" key="13">
    <source>
        <dbReference type="Proteomes" id="UP000297725"/>
    </source>
</evidence>
<evidence type="ECO:0000256" key="2">
    <source>
        <dbReference type="ARBA" id="ARBA00005983"/>
    </source>
</evidence>
<evidence type="ECO:0000313" key="10">
    <source>
        <dbReference type="EMBL" id="QCA29051.1"/>
    </source>
</evidence>
<dbReference type="PANTHER" id="PTHR12358">
    <property type="entry name" value="SPHINGOSINE KINASE"/>
    <property type="match status" value="1"/>
</dbReference>
<keyword evidence="4" id="KW-0547">Nucleotide-binding</keyword>
<evidence type="ECO:0000256" key="4">
    <source>
        <dbReference type="ARBA" id="ARBA00022741"/>
    </source>
</evidence>
<keyword evidence="7" id="KW-0594">Phospholipid biosynthesis</keyword>
<reference evidence="11 13" key="1">
    <citation type="submission" date="2019-03" db="EMBL/GenBank/DDBJ databases">
        <title>Vagococcus sp. was isolated fron gut of Carduelis flavirostris.</title>
        <authorList>
            <person name="Ge Y."/>
        </authorList>
    </citation>
    <scope>NUCLEOTIDE SEQUENCE [LARGE SCALE GENOMIC DNA]</scope>
    <source>
        <strain evidence="11 13">CF-210</strain>
    </source>
</reference>
<dbReference type="InterPro" id="IPR045540">
    <property type="entry name" value="YegS/DAGK_C"/>
</dbReference>
<evidence type="ECO:0000256" key="6">
    <source>
        <dbReference type="ARBA" id="ARBA00022840"/>
    </source>
</evidence>
<dbReference type="InterPro" id="IPR001206">
    <property type="entry name" value="Diacylglycerol_kinase_cat_dom"/>
</dbReference>
<evidence type="ECO:0000256" key="7">
    <source>
        <dbReference type="ARBA" id="ARBA00023209"/>
    </source>
</evidence>
<dbReference type="Gene3D" id="2.60.200.40">
    <property type="match status" value="1"/>
</dbReference>
<dbReference type="InterPro" id="IPR017438">
    <property type="entry name" value="ATP-NAD_kinase_N"/>
</dbReference>
<dbReference type="SMART" id="SM00046">
    <property type="entry name" value="DAGKc"/>
    <property type="match status" value="1"/>
</dbReference>
<evidence type="ECO:0000313" key="12">
    <source>
        <dbReference type="Proteomes" id="UP000296883"/>
    </source>
</evidence>
<comment type="cofactor">
    <cofactor evidence="1">
        <name>Mg(2+)</name>
        <dbReference type="ChEBI" id="CHEBI:18420"/>
    </cofactor>
</comment>
<comment type="similarity">
    <text evidence="2">Belongs to the diacylglycerol/lipid kinase family.</text>
</comment>
<keyword evidence="7" id="KW-0443">Lipid metabolism</keyword>
<dbReference type="SUPFAM" id="SSF111331">
    <property type="entry name" value="NAD kinase/diacylglycerol kinase-like"/>
    <property type="match status" value="1"/>
</dbReference>
<dbReference type="InterPro" id="IPR005218">
    <property type="entry name" value="Diacylglycerol/lipid_kinase"/>
</dbReference>
<evidence type="ECO:0000256" key="5">
    <source>
        <dbReference type="ARBA" id="ARBA00022777"/>
    </source>
</evidence>